<organism evidence="1 2">
    <name type="scientific">Crotalaria pallida</name>
    <name type="common">Smooth rattlebox</name>
    <name type="synonym">Crotalaria striata</name>
    <dbReference type="NCBI Taxonomy" id="3830"/>
    <lineage>
        <taxon>Eukaryota</taxon>
        <taxon>Viridiplantae</taxon>
        <taxon>Streptophyta</taxon>
        <taxon>Embryophyta</taxon>
        <taxon>Tracheophyta</taxon>
        <taxon>Spermatophyta</taxon>
        <taxon>Magnoliopsida</taxon>
        <taxon>eudicotyledons</taxon>
        <taxon>Gunneridae</taxon>
        <taxon>Pentapetalae</taxon>
        <taxon>rosids</taxon>
        <taxon>fabids</taxon>
        <taxon>Fabales</taxon>
        <taxon>Fabaceae</taxon>
        <taxon>Papilionoideae</taxon>
        <taxon>50 kb inversion clade</taxon>
        <taxon>genistoids sensu lato</taxon>
        <taxon>core genistoids</taxon>
        <taxon>Crotalarieae</taxon>
        <taxon>Crotalaria</taxon>
    </lineage>
</organism>
<dbReference type="Proteomes" id="UP001372338">
    <property type="component" value="Unassembled WGS sequence"/>
</dbReference>
<dbReference type="AlphaFoldDB" id="A0AAN9I116"/>
<name>A0AAN9I116_CROPI</name>
<evidence type="ECO:0000313" key="2">
    <source>
        <dbReference type="Proteomes" id="UP001372338"/>
    </source>
</evidence>
<reference evidence="1 2" key="1">
    <citation type="submission" date="2024-01" db="EMBL/GenBank/DDBJ databases">
        <title>The genomes of 5 underutilized Papilionoideae crops provide insights into root nodulation and disease resistanc.</title>
        <authorList>
            <person name="Yuan L."/>
        </authorList>
    </citation>
    <scope>NUCLEOTIDE SEQUENCE [LARGE SCALE GENOMIC DNA]</scope>
    <source>
        <strain evidence="1">ZHUSHIDOU_FW_LH</strain>
        <tissue evidence="1">Leaf</tissue>
    </source>
</reference>
<gene>
    <name evidence="1" type="ORF">RIF29_25378</name>
</gene>
<keyword evidence="2" id="KW-1185">Reference proteome</keyword>
<comment type="caution">
    <text evidence="1">The sequence shown here is derived from an EMBL/GenBank/DDBJ whole genome shotgun (WGS) entry which is preliminary data.</text>
</comment>
<sequence length="68" mass="7326">MDSGMIGRYRAKWKCPRKSKCDLILGQAGTLGALLGGELPARAKFLSGTKLELAQPLAEQECTPHRGV</sequence>
<evidence type="ECO:0000313" key="1">
    <source>
        <dbReference type="EMBL" id="KAK7259765.1"/>
    </source>
</evidence>
<proteinExistence type="predicted"/>
<accession>A0AAN9I116</accession>
<protein>
    <submittedName>
        <fullName evidence="1">Uncharacterized protein</fullName>
    </submittedName>
</protein>
<dbReference type="EMBL" id="JAYWIO010000005">
    <property type="protein sequence ID" value="KAK7259765.1"/>
    <property type="molecule type" value="Genomic_DNA"/>
</dbReference>